<keyword evidence="1" id="KW-0285">Flavoprotein</keyword>
<evidence type="ECO:0000256" key="2">
    <source>
        <dbReference type="ARBA" id="ARBA00022643"/>
    </source>
</evidence>
<keyword evidence="4" id="KW-0223">Dioxygenase</keyword>
<dbReference type="KEGG" id="boz:DBV39_17490"/>
<evidence type="ECO:0000256" key="3">
    <source>
        <dbReference type="ARBA" id="ARBA00023002"/>
    </source>
</evidence>
<accession>A0A2R4XN53</accession>
<dbReference type="Gene3D" id="3.20.20.70">
    <property type="entry name" value="Aldolase class I"/>
    <property type="match status" value="1"/>
</dbReference>
<gene>
    <name evidence="4" type="ORF">DBV39_17490</name>
</gene>
<dbReference type="EMBL" id="CP028901">
    <property type="protein sequence ID" value="AWB35232.1"/>
    <property type="molecule type" value="Genomic_DNA"/>
</dbReference>
<dbReference type="SUPFAM" id="SSF51412">
    <property type="entry name" value="Inosine monophosphate dehydrogenase (IMPDH)"/>
    <property type="match status" value="1"/>
</dbReference>
<evidence type="ECO:0000313" key="5">
    <source>
        <dbReference type="Proteomes" id="UP000244571"/>
    </source>
</evidence>
<dbReference type="InterPro" id="IPR013785">
    <property type="entry name" value="Aldolase_TIM"/>
</dbReference>
<name>A0A2R4XN53_9BURK</name>
<dbReference type="RefSeq" id="WP_108622642.1">
    <property type="nucleotide sequence ID" value="NZ_CP028901.1"/>
</dbReference>
<dbReference type="AlphaFoldDB" id="A0A2R4XN53"/>
<dbReference type="Proteomes" id="UP000244571">
    <property type="component" value="Chromosome"/>
</dbReference>
<dbReference type="GO" id="GO:0018580">
    <property type="term" value="F:nitronate monooxygenase activity"/>
    <property type="evidence" value="ECO:0007669"/>
    <property type="project" value="InterPro"/>
</dbReference>
<dbReference type="Pfam" id="PF03060">
    <property type="entry name" value="NMO"/>
    <property type="match status" value="1"/>
</dbReference>
<protein>
    <submittedName>
        <fullName evidence="4">2-nitropropane dioxygenase</fullName>
    </submittedName>
</protein>
<keyword evidence="5" id="KW-1185">Reference proteome</keyword>
<evidence type="ECO:0000256" key="1">
    <source>
        <dbReference type="ARBA" id="ARBA00022630"/>
    </source>
</evidence>
<dbReference type="OrthoDB" id="9778912at2"/>
<dbReference type="PANTHER" id="PTHR32332:SF18">
    <property type="entry name" value="2-NITROPROPANE DIOXYGENASE"/>
    <property type="match status" value="1"/>
</dbReference>
<keyword evidence="2" id="KW-0288">FMN</keyword>
<evidence type="ECO:0000313" key="4">
    <source>
        <dbReference type="EMBL" id="AWB35232.1"/>
    </source>
</evidence>
<dbReference type="CDD" id="cd04730">
    <property type="entry name" value="NPD_like"/>
    <property type="match status" value="1"/>
</dbReference>
<dbReference type="PANTHER" id="PTHR32332">
    <property type="entry name" value="2-NITROPROPANE DIOXYGENASE"/>
    <property type="match status" value="1"/>
</dbReference>
<dbReference type="InterPro" id="IPR004136">
    <property type="entry name" value="NMO"/>
</dbReference>
<proteinExistence type="predicted"/>
<keyword evidence="3" id="KW-0560">Oxidoreductase</keyword>
<reference evidence="4 5" key="1">
    <citation type="submission" date="2018-04" db="EMBL/GenBank/DDBJ databases">
        <title>Bordetella sp. HZ20 isolated from seawater.</title>
        <authorList>
            <person name="Sun C."/>
        </authorList>
    </citation>
    <scope>NUCLEOTIDE SEQUENCE [LARGE SCALE GENOMIC DNA]</scope>
    <source>
        <strain evidence="4 5">HZ20</strain>
    </source>
</reference>
<dbReference type="GO" id="GO:0051213">
    <property type="term" value="F:dioxygenase activity"/>
    <property type="evidence" value="ECO:0007669"/>
    <property type="project" value="UniProtKB-KW"/>
</dbReference>
<organism evidence="4 5">
    <name type="scientific">Orrella marina</name>
    <dbReference type="NCBI Taxonomy" id="2163011"/>
    <lineage>
        <taxon>Bacteria</taxon>
        <taxon>Pseudomonadati</taxon>
        <taxon>Pseudomonadota</taxon>
        <taxon>Betaproteobacteria</taxon>
        <taxon>Burkholderiales</taxon>
        <taxon>Alcaligenaceae</taxon>
        <taxon>Orrella</taxon>
    </lineage>
</organism>
<sequence length="385" mass="41718">MWFKTVRLAGRDILPVFQGGMGVGISAHRLAGAVAREGAMGTIASIDLRHHHPDLVEVTENCKDRDIVDWANHVALDREIKQAKSLSEGNGLIAVNVMKAVRDHPALVRQACESGADVIVMGAGLPIDLPEMVQDYPSIGLVPILSEARGIAIVLKKWMKKGRLPDAIIIEHPAHAGGHLGATRLEDLRDGRFDFAGVIEQTQNLFHELGLGNNAPPLVLAGGIDSHEKVRHWLTCGAQGVQLGTAFAVTKEGDAHPNFKQVLLDAEPSDMTEFVSVAGLPARAVATRWLKSYKKSETRLANCAKADPRRCSQRADCLTQCGLRDGISKFGQFCIDLKLIAALRGEVDKGLFFRGAGKLPFGKTVRSVHELIDYLLNGHMPEPAV</sequence>